<dbReference type="OrthoDB" id="48130at2759"/>
<name>A0A3P7QPZ1_DIBLA</name>
<protein>
    <submittedName>
        <fullName evidence="1">Uncharacterized protein</fullName>
    </submittedName>
</protein>
<proteinExistence type="predicted"/>
<dbReference type="InterPro" id="IPR039169">
    <property type="entry name" value="Abitram"/>
</dbReference>
<dbReference type="Proteomes" id="UP000281553">
    <property type="component" value="Unassembled WGS sequence"/>
</dbReference>
<evidence type="ECO:0000313" key="1">
    <source>
        <dbReference type="EMBL" id="VDN33872.1"/>
    </source>
</evidence>
<sequence>MTTGPDFANSEWFLPYLKTSDTKKTVDNGTPVKAPPTQSFSDRYYVTRYFCDVNEEPGNDLCVMQHSNKVCVIGLAAGHHIFRYCLPPTNKKAKLEDAVFVEPGKCETHEILFVDFQVGIACSLLIFKHLFYASRDYDSFCFFSR</sequence>
<dbReference type="PANTHER" id="PTHR13651">
    <property type="entry name" value="PROTEIN ABITRAM"/>
    <property type="match status" value="1"/>
</dbReference>
<reference evidence="1 2" key="1">
    <citation type="submission" date="2018-11" db="EMBL/GenBank/DDBJ databases">
        <authorList>
            <consortium name="Pathogen Informatics"/>
        </authorList>
    </citation>
    <scope>NUCLEOTIDE SEQUENCE [LARGE SCALE GENOMIC DNA]</scope>
</reference>
<dbReference type="PANTHER" id="PTHR13651:SF0">
    <property type="entry name" value="PROTEIN ABITRAM"/>
    <property type="match status" value="1"/>
</dbReference>
<organism evidence="1 2">
    <name type="scientific">Dibothriocephalus latus</name>
    <name type="common">Fish tapeworm</name>
    <name type="synonym">Diphyllobothrium latum</name>
    <dbReference type="NCBI Taxonomy" id="60516"/>
    <lineage>
        <taxon>Eukaryota</taxon>
        <taxon>Metazoa</taxon>
        <taxon>Spiralia</taxon>
        <taxon>Lophotrochozoa</taxon>
        <taxon>Platyhelminthes</taxon>
        <taxon>Cestoda</taxon>
        <taxon>Eucestoda</taxon>
        <taxon>Diphyllobothriidea</taxon>
        <taxon>Diphyllobothriidae</taxon>
        <taxon>Dibothriocephalus</taxon>
    </lineage>
</organism>
<gene>
    <name evidence="1" type="ORF">DILT_LOCUS16351</name>
</gene>
<dbReference type="GO" id="GO:0005634">
    <property type="term" value="C:nucleus"/>
    <property type="evidence" value="ECO:0007669"/>
    <property type="project" value="TreeGrafter"/>
</dbReference>
<dbReference type="AlphaFoldDB" id="A0A3P7QPZ1"/>
<accession>A0A3P7QPZ1</accession>
<keyword evidence="2" id="KW-1185">Reference proteome</keyword>
<evidence type="ECO:0000313" key="2">
    <source>
        <dbReference type="Proteomes" id="UP000281553"/>
    </source>
</evidence>
<dbReference type="EMBL" id="UYRU01084400">
    <property type="protein sequence ID" value="VDN33872.1"/>
    <property type="molecule type" value="Genomic_DNA"/>
</dbReference>